<comment type="caution">
    <text evidence="1">The sequence shown here is derived from an EMBL/GenBank/DDBJ whole genome shotgun (WGS) entry which is preliminary data.</text>
</comment>
<dbReference type="Proteomes" id="UP001516400">
    <property type="component" value="Unassembled WGS sequence"/>
</dbReference>
<evidence type="ECO:0000313" key="1">
    <source>
        <dbReference type="EMBL" id="KAL3273255.1"/>
    </source>
</evidence>
<accession>A0ABD2N3E4</accession>
<dbReference type="AlphaFoldDB" id="A0ABD2N3E4"/>
<organism evidence="1 2">
    <name type="scientific">Cryptolaemus montrouzieri</name>
    <dbReference type="NCBI Taxonomy" id="559131"/>
    <lineage>
        <taxon>Eukaryota</taxon>
        <taxon>Metazoa</taxon>
        <taxon>Ecdysozoa</taxon>
        <taxon>Arthropoda</taxon>
        <taxon>Hexapoda</taxon>
        <taxon>Insecta</taxon>
        <taxon>Pterygota</taxon>
        <taxon>Neoptera</taxon>
        <taxon>Endopterygota</taxon>
        <taxon>Coleoptera</taxon>
        <taxon>Polyphaga</taxon>
        <taxon>Cucujiformia</taxon>
        <taxon>Coccinelloidea</taxon>
        <taxon>Coccinellidae</taxon>
        <taxon>Scymninae</taxon>
        <taxon>Scymnini</taxon>
        <taxon>Cryptolaemus</taxon>
    </lineage>
</organism>
<keyword evidence="2" id="KW-1185">Reference proteome</keyword>
<name>A0ABD2N3E4_9CUCU</name>
<dbReference type="EMBL" id="JABFTP020000062">
    <property type="protein sequence ID" value="KAL3273255.1"/>
    <property type="molecule type" value="Genomic_DNA"/>
</dbReference>
<protein>
    <submittedName>
        <fullName evidence="1">Uncharacterized protein</fullName>
    </submittedName>
</protein>
<gene>
    <name evidence="1" type="ORF">HHI36_014709</name>
</gene>
<proteinExistence type="predicted"/>
<sequence length="98" mass="11614">MDNLTYCDVLIDVIQESLIRRFERFYKLEEPKAKYGIIASVSYPFFRMKSDEKSSQVQHTDSDKKKERTEYYYMFIEESDSSADSDNVNTTTIDLEIL</sequence>
<evidence type="ECO:0000313" key="2">
    <source>
        <dbReference type="Proteomes" id="UP001516400"/>
    </source>
</evidence>
<reference evidence="1 2" key="1">
    <citation type="journal article" date="2021" name="BMC Biol.">
        <title>Horizontally acquired antibacterial genes associated with adaptive radiation of ladybird beetles.</title>
        <authorList>
            <person name="Li H.S."/>
            <person name="Tang X.F."/>
            <person name="Huang Y.H."/>
            <person name="Xu Z.Y."/>
            <person name="Chen M.L."/>
            <person name="Du X.Y."/>
            <person name="Qiu B.Y."/>
            <person name="Chen P.T."/>
            <person name="Zhang W."/>
            <person name="Slipinski A."/>
            <person name="Escalona H.E."/>
            <person name="Waterhouse R.M."/>
            <person name="Zwick A."/>
            <person name="Pang H."/>
        </authorList>
    </citation>
    <scope>NUCLEOTIDE SEQUENCE [LARGE SCALE GENOMIC DNA]</scope>
    <source>
        <strain evidence="1">SYSU2018</strain>
    </source>
</reference>